<reference evidence="2" key="1">
    <citation type="journal article" date="2011" name="Nat. Biotechnol.">
        <title>The genomic sequence of the Chinese hamster ovary (CHO)-K1 cell line.</title>
        <authorList>
            <person name="Xu X."/>
            <person name="Nagarajan H."/>
            <person name="Lewis N.E."/>
            <person name="Pan S."/>
            <person name="Cai Z."/>
            <person name="Liu X."/>
            <person name="Chen W."/>
            <person name="Xie M."/>
            <person name="Wang W."/>
            <person name="Hammond S."/>
            <person name="Andersen M.R."/>
            <person name="Neff N."/>
            <person name="Passarelli B."/>
            <person name="Koh W."/>
            <person name="Fan H.C."/>
            <person name="Wang J."/>
            <person name="Gui Y."/>
            <person name="Lee K.H."/>
            <person name="Betenbaugh M.J."/>
            <person name="Quake S.R."/>
            <person name="Famili I."/>
            <person name="Palsson B.O."/>
            <person name="Wang J."/>
        </authorList>
    </citation>
    <scope>NUCLEOTIDE SEQUENCE [LARGE SCALE GENOMIC DNA]</scope>
    <source>
        <strain evidence="2">CHO K1 cell line</strain>
    </source>
</reference>
<accession>G3GRZ1</accession>
<gene>
    <name evidence="1" type="ORF">I79_000286</name>
</gene>
<evidence type="ECO:0000313" key="1">
    <source>
        <dbReference type="EMBL" id="EGV94135.1"/>
    </source>
</evidence>
<name>G3GRZ1_CRIGR</name>
<dbReference type="Proteomes" id="UP000001075">
    <property type="component" value="Unassembled WGS sequence"/>
</dbReference>
<sequence>MDHPPSQVILSLQAAQPKAFDDHDGMLGTLVTKGCCGCPSVFQLNQSLGEYPNVSLQLPDPVQAQVLLNELTLSRHCQRMWLQADIFCSEAT</sequence>
<protein>
    <submittedName>
        <fullName evidence="1">Uncharacterized protein</fullName>
    </submittedName>
</protein>
<dbReference type="AlphaFoldDB" id="G3GRZ1"/>
<evidence type="ECO:0000313" key="2">
    <source>
        <dbReference type="Proteomes" id="UP000001075"/>
    </source>
</evidence>
<dbReference type="InParanoid" id="G3GRZ1"/>
<dbReference type="EMBL" id="JH000004">
    <property type="protein sequence ID" value="EGV94135.1"/>
    <property type="molecule type" value="Genomic_DNA"/>
</dbReference>
<proteinExistence type="predicted"/>
<organism evidence="1 2">
    <name type="scientific">Cricetulus griseus</name>
    <name type="common">Chinese hamster</name>
    <name type="synonym">Cricetulus barabensis griseus</name>
    <dbReference type="NCBI Taxonomy" id="10029"/>
    <lineage>
        <taxon>Eukaryota</taxon>
        <taxon>Metazoa</taxon>
        <taxon>Chordata</taxon>
        <taxon>Craniata</taxon>
        <taxon>Vertebrata</taxon>
        <taxon>Euteleostomi</taxon>
        <taxon>Mammalia</taxon>
        <taxon>Eutheria</taxon>
        <taxon>Euarchontoglires</taxon>
        <taxon>Glires</taxon>
        <taxon>Rodentia</taxon>
        <taxon>Myomorpha</taxon>
        <taxon>Muroidea</taxon>
        <taxon>Cricetidae</taxon>
        <taxon>Cricetinae</taxon>
        <taxon>Cricetulus</taxon>
    </lineage>
</organism>